<evidence type="ECO:0000313" key="1">
    <source>
        <dbReference type="EMBL" id="WVX48435.1"/>
    </source>
</evidence>
<protein>
    <submittedName>
        <fullName evidence="1">Uncharacterized protein</fullName>
    </submittedName>
</protein>
<keyword evidence="2" id="KW-1185">Reference proteome</keyword>
<evidence type="ECO:0000313" key="2">
    <source>
        <dbReference type="Proteomes" id="UP001318682"/>
    </source>
</evidence>
<sequence length="37" mass="3924">MPWGTGLAVAIRAGGNGIYEIIPFERPDSGADDANEY</sequence>
<dbReference type="Proteomes" id="UP001318682">
    <property type="component" value="Chromosome"/>
</dbReference>
<gene>
    <name evidence="1" type="ORF">ROLI_015150</name>
</gene>
<accession>A0ABZ2BSL6</accession>
<reference evidence="2" key="1">
    <citation type="submission" date="2024-01" db="EMBL/GenBank/DDBJ databases">
        <title>Roseobacter fucihabitans sp. nov., isolated from the brown alga Fucus spiralis.</title>
        <authorList>
            <person name="Hahnke S."/>
            <person name="Berger M."/>
            <person name="Schlingloff A."/>
            <person name="Athale I."/>
            <person name="Neumann-Schaal M."/>
            <person name="Adenaya A."/>
            <person name="Poehlein A."/>
            <person name="Daniel R."/>
            <person name="Pertersen J."/>
            <person name="Brinkhoff T."/>
        </authorList>
    </citation>
    <scope>NUCLEOTIDE SEQUENCE [LARGE SCALE GENOMIC DNA]</scope>
    <source>
        <strain evidence="2">B14</strain>
    </source>
</reference>
<organism evidence="1 2">
    <name type="scientific">Roseobacter fucihabitans</name>
    <dbReference type="NCBI Taxonomy" id="1537242"/>
    <lineage>
        <taxon>Bacteria</taxon>
        <taxon>Pseudomonadati</taxon>
        <taxon>Pseudomonadota</taxon>
        <taxon>Alphaproteobacteria</taxon>
        <taxon>Rhodobacterales</taxon>
        <taxon>Roseobacteraceae</taxon>
        <taxon>Roseobacter</taxon>
    </lineage>
</organism>
<proteinExistence type="predicted"/>
<dbReference type="EMBL" id="CP143423">
    <property type="protein sequence ID" value="WVX48435.1"/>
    <property type="molecule type" value="Genomic_DNA"/>
</dbReference>
<name>A0ABZ2BSL6_9RHOB</name>